<sequence length="148" mass="16506">MMIWLYALVIGIAFVIQFVLSSKQMSQFNKEFVALRRKGKVVVGRKSGGFFAGAIVMFQIDDNGVIQQSKKIEGTTFLAKVKDFPGFEGIYVRDLSREMVPKSHRNLRKAVEDAALTYSKYVAGEPIPDAPSPAQKLKLAFARNKSTD</sequence>
<dbReference type="EMBL" id="RJQC01000001">
    <property type="protein sequence ID" value="RNM31152.1"/>
    <property type="molecule type" value="Genomic_DNA"/>
</dbReference>
<keyword evidence="3" id="KW-1185">Reference proteome</keyword>
<proteinExistence type="predicted"/>
<dbReference type="RefSeq" id="WP_128519333.1">
    <property type="nucleotide sequence ID" value="NZ_CAUWBR010000056.1"/>
</dbReference>
<evidence type="ECO:0000313" key="1">
    <source>
        <dbReference type="EMBL" id="RNM30322.1"/>
    </source>
</evidence>
<dbReference type="AlphaFoldDB" id="A0A3N0I1V0"/>
<protein>
    <submittedName>
        <fullName evidence="1">Transcriptional regulator</fullName>
    </submittedName>
</protein>
<dbReference type="OrthoDB" id="9096700at2"/>
<reference evidence="1 3" key="1">
    <citation type="submission" date="2018-11" db="EMBL/GenBank/DDBJ databases">
        <title>Clostridium sp. nov., a member of the family Erysipelotrichaceae isolated from pig faeces.</title>
        <authorList>
            <person name="Chang Y.-H."/>
        </authorList>
    </citation>
    <scope>NUCLEOTIDE SEQUENCE [LARGE SCALE GENOMIC DNA]</scope>
    <source>
        <strain evidence="1 3">YH-panp20</strain>
    </source>
</reference>
<dbReference type="InterPro" id="IPR009693">
    <property type="entry name" value="Glucitol_operon_activator"/>
</dbReference>
<dbReference type="Proteomes" id="UP000276568">
    <property type="component" value="Unassembled WGS sequence"/>
</dbReference>
<organism evidence="1 3">
    <name type="scientific">Absicoccus porci</name>
    <dbReference type="NCBI Taxonomy" id="2486576"/>
    <lineage>
        <taxon>Bacteria</taxon>
        <taxon>Bacillati</taxon>
        <taxon>Bacillota</taxon>
        <taxon>Erysipelotrichia</taxon>
        <taxon>Erysipelotrichales</taxon>
        <taxon>Erysipelotrichaceae</taxon>
        <taxon>Absicoccus</taxon>
    </lineage>
</organism>
<name>A0A3N0I1V0_9FIRM</name>
<evidence type="ECO:0000313" key="3">
    <source>
        <dbReference type="Proteomes" id="UP000276568"/>
    </source>
</evidence>
<evidence type="ECO:0000313" key="2">
    <source>
        <dbReference type="EMBL" id="RNM31152.1"/>
    </source>
</evidence>
<dbReference type="EMBL" id="RJQC01000002">
    <property type="protein sequence ID" value="RNM30322.1"/>
    <property type="molecule type" value="Genomic_DNA"/>
</dbReference>
<comment type="caution">
    <text evidence="1">The sequence shown here is derived from an EMBL/GenBank/DDBJ whole genome shotgun (WGS) entry which is preliminary data.</text>
</comment>
<accession>A0A3N0I1V0</accession>
<gene>
    <name evidence="2" type="ORF">EDX97_00830</name>
    <name evidence="1" type="ORF">EDX97_05880</name>
</gene>
<dbReference type="Pfam" id="PF06923">
    <property type="entry name" value="GutM"/>
    <property type="match status" value="1"/>
</dbReference>